<name>A0A640VT87_9RHOB</name>
<accession>A0A640VT87</accession>
<comment type="caution">
    <text evidence="1">The sequence shown here is derived from an EMBL/GenBank/DDBJ whole genome shotgun (WGS) entry which is preliminary data.</text>
</comment>
<evidence type="ECO:0000313" key="1">
    <source>
        <dbReference type="EMBL" id="GFE50814.1"/>
    </source>
</evidence>
<organism evidence="1 2">
    <name type="scientific">Roseobacter cerasinus</name>
    <dbReference type="NCBI Taxonomy" id="2602289"/>
    <lineage>
        <taxon>Bacteria</taxon>
        <taxon>Pseudomonadati</taxon>
        <taxon>Pseudomonadota</taxon>
        <taxon>Alphaproteobacteria</taxon>
        <taxon>Rhodobacterales</taxon>
        <taxon>Roseobacteraceae</taxon>
        <taxon>Roseobacter</taxon>
    </lineage>
</organism>
<dbReference type="AlphaFoldDB" id="A0A640VT87"/>
<dbReference type="Proteomes" id="UP000436522">
    <property type="component" value="Unassembled WGS sequence"/>
</dbReference>
<dbReference type="EMBL" id="BLIV01000004">
    <property type="protein sequence ID" value="GFE50814.1"/>
    <property type="molecule type" value="Genomic_DNA"/>
</dbReference>
<dbReference type="RefSeq" id="WP_238840893.1">
    <property type="nucleotide sequence ID" value="NZ_BLIV01000004.1"/>
</dbReference>
<keyword evidence="2" id="KW-1185">Reference proteome</keyword>
<reference evidence="1 2" key="1">
    <citation type="submission" date="2019-12" db="EMBL/GenBank/DDBJ databases">
        <title>Roseobacter cerasinus sp. nov., isolated from seawater around aquaculture.</title>
        <authorList>
            <person name="Muramatsu S."/>
            <person name="Takabe Y."/>
            <person name="Mori K."/>
            <person name="Takaichi S."/>
            <person name="Hanada S."/>
        </authorList>
    </citation>
    <scope>NUCLEOTIDE SEQUENCE [LARGE SCALE GENOMIC DNA]</scope>
    <source>
        <strain evidence="1 2">AI77</strain>
    </source>
</reference>
<gene>
    <name evidence="1" type="ORF">So717_25670</name>
</gene>
<evidence type="ECO:0000313" key="2">
    <source>
        <dbReference type="Proteomes" id="UP000436522"/>
    </source>
</evidence>
<protein>
    <submittedName>
        <fullName evidence="1">Uncharacterized protein</fullName>
    </submittedName>
</protein>
<sequence length="68" mass="7801">MVQDSLTETSFRKNVLNLEEGDIAAFVRKCVKDRSLSKVVGHLNNDMLFGTHKERREAEEALHRLGFL</sequence>
<proteinExistence type="predicted"/>